<dbReference type="Proteomes" id="UP000050640">
    <property type="component" value="Unplaced"/>
</dbReference>
<dbReference type="SUPFAM" id="SSF51735">
    <property type="entry name" value="NAD(P)-binding Rossmann-fold domains"/>
    <property type="match status" value="1"/>
</dbReference>
<dbReference type="InterPro" id="IPR051225">
    <property type="entry name" value="NAD(P)_epim/dehydratase"/>
</dbReference>
<evidence type="ECO:0000313" key="8">
    <source>
        <dbReference type="Proteomes" id="UP000050640"/>
    </source>
</evidence>
<dbReference type="FunFam" id="3.40.50.720:FF:000077">
    <property type="entry name" value="L-threonine 3-dehydrogenase, mitochondrial"/>
    <property type="match status" value="1"/>
</dbReference>
<protein>
    <recommendedName>
        <fullName evidence="6">L-threonine 3-dehydrogenase, mitochondrial</fullName>
        <ecNumber evidence="5">1.1.1.103</ecNumber>
    </recommendedName>
</protein>
<accession>A0A0R3RSV0</accession>
<dbReference type="WBParaSite" id="EEL_0000496501-mRNA-1">
    <property type="protein sequence ID" value="EEL_0000496501-mRNA-1"/>
    <property type="gene ID" value="EEL_0000496501"/>
</dbReference>
<evidence type="ECO:0000313" key="9">
    <source>
        <dbReference type="WBParaSite" id="EEL_0000496501-mRNA-1"/>
    </source>
</evidence>
<dbReference type="AlphaFoldDB" id="A0A0R3RSV0"/>
<dbReference type="PANTHER" id="PTHR42687">
    <property type="entry name" value="L-THREONINE 3-DEHYDROGENASE"/>
    <property type="match status" value="1"/>
</dbReference>
<comment type="catalytic activity">
    <reaction evidence="2">
        <text>L-threonine + NAD(+) = (2S)-2-amino-3-oxobutanoate + NADH + H(+)</text>
        <dbReference type="Rhea" id="RHEA:13161"/>
        <dbReference type="ChEBI" id="CHEBI:15378"/>
        <dbReference type="ChEBI" id="CHEBI:57540"/>
        <dbReference type="ChEBI" id="CHEBI:57926"/>
        <dbReference type="ChEBI" id="CHEBI:57945"/>
        <dbReference type="ChEBI" id="CHEBI:78948"/>
        <dbReference type="EC" id="1.1.1.103"/>
    </reaction>
</comment>
<evidence type="ECO:0000256" key="1">
    <source>
        <dbReference type="ARBA" id="ARBA00007637"/>
    </source>
</evidence>
<comment type="function">
    <text evidence="3">Catalyzes the NAD(+)-dependent oxidation of L-threonine to 2-amino-3-ketobutyrate, mediating L-threonine catabolism.</text>
</comment>
<evidence type="ECO:0000256" key="3">
    <source>
        <dbReference type="ARBA" id="ARBA00059023"/>
    </source>
</evidence>
<dbReference type="InterPro" id="IPR036291">
    <property type="entry name" value="NAD(P)-bd_dom_sf"/>
</dbReference>
<proteinExistence type="inferred from homology"/>
<dbReference type="PANTHER" id="PTHR42687:SF1">
    <property type="entry name" value="L-THREONINE 3-DEHYDROGENASE, MITOCHONDRIAL"/>
    <property type="match status" value="1"/>
</dbReference>
<reference evidence="9" key="1">
    <citation type="submission" date="2017-02" db="UniProtKB">
        <authorList>
            <consortium name="WormBaseParasite"/>
        </authorList>
    </citation>
    <scope>IDENTIFICATION</scope>
</reference>
<comment type="pathway">
    <text evidence="4">Amino-acid degradation; L-threonine degradation via oxydo-reductase pathway; glycine from L-threonine: step 1/2.</text>
</comment>
<dbReference type="GO" id="GO:0008743">
    <property type="term" value="F:L-threonine 3-dehydrogenase activity"/>
    <property type="evidence" value="ECO:0007669"/>
    <property type="project" value="UniProtKB-EC"/>
</dbReference>
<sequence>MMQKTVVELGKLAKFASYCGAIIARWPEVYQYRKYTTTQRNQLMDPYSKFKDLTSITGAKKILITGSLGQLGYGLATTLRKIYGNDMVIMTDIVKAQKDEKCEPFYYLNILNQSAIDQIVVNHNIDTIIHFSALLSAVGEANVPLALKVNAEGVQNILEVAKQHKTQIFIPSSIGAFGPTAPLDNTPDLCVQRPRTIYGVTKVYAELLGEYYSERFDVDFRSLRFPGIISVTQPGGGTTDYAVQIFYDALTSGKHKCYLRQNSQLPMMYYADCITSIISYLSAPAEKLTYRTYNVTGYSFTPEEIAAAIRKVMPNFEIEYEICPIRQKIADSWPKSLDDTSARKDWNWRPLYDLQATVDMMFDLVKRQLISEGKNITA</sequence>
<evidence type="ECO:0000256" key="2">
    <source>
        <dbReference type="ARBA" id="ARBA00050613"/>
    </source>
</evidence>
<keyword evidence="8" id="KW-1185">Reference proteome</keyword>
<organism evidence="8 9">
    <name type="scientific">Elaeophora elaphi</name>
    <dbReference type="NCBI Taxonomy" id="1147741"/>
    <lineage>
        <taxon>Eukaryota</taxon>
        <taxon>Metazoa</taxon>
        <taxon>Ecdysozoa</taxon>
        <taxon>Nematoda</taxon>
        <taxon>Chromadorea</taxon>
        <taxon>Rhabditida</taxon>
        <taxon>Spirurina</taxon>
        <taxon>Spiruromorpha</taxon>
        <taxon>Filarioidea</taxon>
        <taxon>Onchocercidae</taxon>
        <taxon>Elaeophora</taxon>
    </lineage>
</organism>
<evidence type="ECO:0000256" key="4">
    <source>
        <dbReference type="ARBA" id="ARBA00060557"/>
    </source>
</evidence>
<dbReference type="GO" id="GO:0006567">
    <property type="term" value="P:L-threonine catabolic process"/>
    <property type="evidence" value="ECO:0007669"/>
    <property type="project" value="TreeGrafter"/>
</dbReference>
<dbReference type="Pfam" id="PF01370">
    <property type="entry name" value="Epimerase"/>
    <property type="match status" value="1"/>
</dbReference>
<evidence type="ECO:0000259" key="7">
    <source>
        <dbReference type="Pfam" id="PF01370"/>
    </source>
</evidence>
<dbReference type="STRING" id="1147741.A0A0R3RSV0"/>
<comment type="similarity">
    <text evidence="1">Belongs to the NAD(P)-dependent epimerase/dehydratase family.</text>
</comment>
<dbReference type="Gene3D" id="3.40.50.720">
    <property type="entry name" value="NAD(P)-binding Rossmann-like Domain"/>
    <property type="match status" value="1"/>
</dbReference>
<dbReference type="EC" id="1.1.1.103" evidence="5"/>
<evidence type="ECO:0000256" key="6">
    <source>
        <dbReference type="ARBA" id="ARBA00069940"/>
    </source>
</evidence>
<dbReference type="InterPro" id="IPR001509">
    <property type="entry name" value="Epimerase_deHydtase"/>
</dbReference>
<evidence type="ECO:0000256" key="5">
    <source>
        <dbReference type="ARBA" id="ARBA00066604"/>
    </source>
</evidence>
<feature type="domain" description="NAD-dependent epimerase/dehydratase" evidence="7">
    <location>
        <begin position="62"/>
        <end position="295"/>
    </location>
</feature>
<name>A0A0R3RSV0_9BILA</name>